<evidence type="ECO:0008006" key="5">
    <source>
        <dbReference type="Google" id="ProtNLM"/>
    </source>
</evidence>
<feature type="region of interest" description="Disordered" evidence="1">
    <location>
        <begin position="112"/>
        <end position="135"/>
    </location>
</feature>
<gene>
    <name evidence="3" type="ORF">M0G41_12785</name>
</gene>
<comment type="caution">
    <text evidence="3">The sequence shown here is derived from an EMBL/GenBank/DDBJ whole genome shotgun (WGS) entry which is preliminary data.</text>
</comment>
<feature type="chain" id="PRO_5047135376" description="Peptidase propeptide and YPEB domain-containing protein" evidence="2">
    <location>
        <begin position="23"/>
        <end position="135"/>
    </location>
</feature>
<feature type="region of interest" description="Disordered" evidence="1">
    <location>
        <begin position="45"/>
        <end position="93"/>
    </location>
</feature>
<organism evidence="3 4">
    <name type="scientific">Pseudomarimonas salicorniae</name>
    <dbReference type="NCBI Taxonomy" id="2933270"/>
    <lineage>
        <taxon>Bacteria</taxon>
        <taxon>Pseudomonadati</taxon>
        <taxon>Pseudomonadota</taxon>
        <taxon>Gammaproteobacteria</taxon>
        <taxon>Lysobacterales</taxon>
        <taxon>Lysobacteraceae</taxon>
        <taxon>Pseudomarimonas</taxon>
    </lineage>
</organism>
<evidence type="ECO:0000313" key="4">
    <source>
        <dbReference type="Proteomes" id="UP001431449"/>
    </source>
</evidence>
<keyword evidence="4" id="KW-1185">Reference proteome</keyword>
<dbReference type="Proteomes" id="UP001431449">
    <property type="component" value="Unassembled WGS sequence"/>
</dbReference>
<dbReference type="NCBIfam" id="NF047450">
    <property type="entry name" value="post-PEP-CTERM_1"/>
    <property type="match status" value="1"/>
</dbReference>
<evidence type="ECO:0000256" key="1">
    <source>
        <dbReference type="SAM" id="MobiDB-lite"/>
    </source>
</evidence>
<accession>A0ABT0GJK6</accession>
<dbReference type="RefSeq" id="WP_248210009.1">
    <property type="nucleotide sequence ID" value="NZ_JALNMH010000010.1"/>
</dbReference>
<reference evidence="3" key="1">
    <citation type="submission" date="2022-04" db="EMBL/GenBank/DDBJ databases">
        <title>Lysobacter sp. CAU 1642 isolated from sea sand.</title>
        <authorList>
            <person name="Kim W."/>
        </authorList>
    </citation>
    <scope>NUCLEOTIDE SEQUENCE</scope>
    <source>
        <strain evidence="3">CAU 1642</strain>
    </source>
</reference>
<protein>
    <recommendedName>
        <fullName evidence="5">Peptidase propeptide and YPEB domain-containing protein</fullName>
    </recommendedName>
</protein>
<dbReference type="EMBL" id="JALNMH010000010">
    <property type="protein sequence ID" value="MCK7594542.1"/>
    <property type="molecule type" value="Genomic_DNA"/>
</dbReference>
<evidence type="ECO:0000313" key="3">
    <source>
        <dbReference type="EMBL" id="MCK7594542.1"/>
    </source>
</evidence>
<name>A0ABT0GJK6_9GAMM</name>
<sequence length="135" mass="13985">MKTLQCGAICVALALVAPLAGAAESGKGGADAPAMRAAVDPATGRFRPLSEAEQQALEAQGLDRSSALSQLRAQQAKRGQPAKSAVVSTPYGESMDVPDEYLVQLRATRDADGVLKHGHGDPRLDGHAGEELPNE</sequence>
<proteinExistence type="predicted"/>
<evidence type="ECO:0000256" key="2">
    <source>
        <dbReference type="SAM" id="SignalP"/>
    </source>
</evidence>
<keyword evidence="2" id="KW-0732">Signal</keyword>
<feature type="signal peptide" evidence="2">
    <location>
        <begin position="1"/>
        <end position="22"/>
    </location>
</feature>